<dbReference type="Proteomes" id="UP001057402">
    <property type="component" value="Chromosome 10"/>
</dbReference>
<evidence type="ECO:0000313" key="1">
    <source>
        <dbReference type="EMBL" id="KAI4320876.1"/>
    </source>
</evidence>
<comment type="caution">
    <text evidence="1">The sequence shown here is derived from an EMBL/GenBank/DDBJ whole genome shotgun (WGS) entry which is preliminary data.</text>
</comment>
<gene>
    <name evidence="1" type="ORF">MLD38_034314</name>
</gene>
<organism evidence="1 2">
    <name type="scientific">Melastoma candidum</name>
    <dbReference type="NCBI Taxonomy" id="119954"/>
    <lineage>
        <taxon>Eukaryota</taxon>
        <taxon>Viridiplantae</taxon>
        <taxon>Streptophyta</taxon>
        <taxon>Embryophyta</taxon>
        <taxon>Tracheophyta</taxon>
        <taxon>Spermatophyta</taxon>
        <taxon>Magnoliopsida</taxon>
        <taxon>eudicotyledons</taxon>
        <taxon>Gunneridae</taxon>
        <taxon>Pentapetalae</taxon>
        <taxon>rosids</taxon>
        <taxon>malvids</taxon>
        <taxon>Myrtales</taxon>
        <taxon>Melastomataceae</taxon>
        <taxon>Melastomatoideae</taxon>
        <taxon>Melastomateae</taxon>
        <taxon>Melastoma</taxon>
    </lineage>
</organism>
<keyword evidence="2" id="KW-1185">Reference proteome</keyword>
<protein>
    <submittedName>
        <fullName evidence="1">Uncharacterized protein</fullName>
    </submittedName>
</protein>
<accession>A0ACB9MBE4</accession>
<dbReference type="EMBL" id="CM042889">
    <property type="protein sequence ID" value="KAI4320876.1"/>
    <property type="molecule type" value="Genomic_DNA"/>
</dbReference>
<evidence type="ECO:0000313" key="2">
    <source>
        <dbReference type="Proteomes" id="UP001057402"/>
    </source>
</evidence>
<sequence length="112" mass="12516">MAGGILMMVLCCARKSFRSSLGEAAEGRVRVCVGGDLGSKFEMEANYLNHPLFESLLRAYSEEEFGFSYVGALRIPCEVGLFRYLIYLLETGDPSAHYMELSDLVTRYRAAK</sequence>
<reference evidence="2" key="1">
    <citation type="journal article" date="2023" name="Front. Plant Sci.">
        <title>Chromosomal-level genome assembly of Melastoma candidum provides insights into trichome evolution.</title>
        <authorList>
            <person name="Zhong Y."/>
            <person name="Wu W."/>
            <person name="Sun C."/>
            <person name="Zou P."/>
            <person name="Liu Y."/>
            <person name="Dai S."/>
            <person name="Zhou R."/>
        </authorList>
    </citation>
    <scope>NUCLEOTIDE SEQUENCE [LARGE SCALE GENOMIC DNA]</scope>
</reference>
<proteinExistence type="predicted"/>
<name>A0ACB9MBE4_9MYRT</name>